<dbReference type="GO" id="GO:0004067">
    <property type="term" value="F:asparaginase activity"/>
    <property type="evidence" value="ECO:0007669"/>
    <property type="project" value="UniProtKB-UniRule"/>
</dbReference>
<dbReference type="PROSITE" id="PS50297">
    <property type="entry name" value="ANK_REP_REGION"/>
    <property type="match status" value="1"/>
</dbReference>
<dbReference type="OrthoDB" id="542841at2759"/>
<dbReference type="InterPro" id="IPR037152">
    <property type="entry name" value="L-asparaginase_N_sf"/>
</dbReference>
<dbReference type="PROSITE" id="PS51732">
    <property type="entry name" value="ASN_GLN_ASE_3"/>
    <property type="match status" value="1"/>
</dbReference>
<dbReference type="SMART" id="SM00870">
    <property type="entry name" value="Asparaginase"/>
    <property type="match status" value="1"/>
</dbReference>
<feature type="repeat" description="ANK" evidence="6">
    <location>
        <begin position="512"/>
        <end position="544"/>
    </location>
</feature>
<dbReference type="InterPro" id="IPR036770">
    <property type="entry name" value="Ankyrin_rpt-contain_sf"/>
</dbReference>
<evidence type="ECO:0000259" key="8">
    <source>
        <dbReference type="Pfam" id="PF00710"/>
    </source>
</evidence>
<dbReference type="PIRSF" id="PIRSF500176">
    <property type="entry name" value="L_ASNase"/>
    <property type="match status" value="1"/>
</dbReference>
<dbReference type="Pfam" id="PF12796">
    <property type="entry name" value="Ank_2"/>
    <property type="match status" value="1"/>
</dbReference>
<dbReference type="EMBL" id="JAGMUU010000005">
    <property type="protein sequence ID" value="KAH7152452.1"/>
    <property type="molecule type" value="Genomic_DNA"/>
</dbReference>
<reference evidence="10" key="1">
    <citation type="journal article" date="2021" name="Nat. Commun.">
        <title>Genetic determinants of endophytism in the Arabidopsis root mycobiome.</title>
        <authorList>
            <person name="Mesny F."/>
            <person name="Miyauchi S."/>
            <person name="Thiergart T."/>
            <person name="Pickel B."/>
            <person name="Atanasova L."/>
            <person name="Karlsson M."/>
            <person name="Huettel B."/>
            <person name="Barry K.W."/>
            <person name="Haridas S."/>
            <person name="Chen C."/>
            <person name="Bauer D."/>
            <person name="Andreopoulos W."/>
            <person name="Pangilinan J."/>
            <person name="LaButti K."/>
            <person name="Riley R."/>
            <person name="Lipzen A."/>
            <person name="Clum A."/>
            <person name="Drula E."/>
            <person name="Henrissat B."/>
            <person name="Kohler A."/>
            <person name="Grigoriev I.V."/>
            <person name="Martin F.M."/>
            <person name="Hacquard S."/>
        </authorList>
    </citation>
    <scope>NUCLEOTIDE SEQUENCE</scope>
    <source>
        <strain evidence="10">MPI-CAGE-AT-0021</strain>
    </source>
</reference>
<dbReference type="PANTHER" id="PTHR11707">
    <property type="entry name" value="L-ASPARAGINASE"/>
    <property type="match status" value="1"/>
</dbReference>
<comment type="similarity">
    <text evidence="5">In the N-terminal section; belongs to the asparaginase 1 family.</text>
</comment>
<evidence type="ECO:0000313" key="10">
    <source>
        <dbReference type="EMBL" id="KAH7152452.1"/>
    </source>
</evidence>
<evidence type="ECO:0000256" key="4">
    <source>
        <dbReference type="ARBA" id="ARBA00023043"/>
    </source>
</evidence>
<dbReference type="SFLD" id="SFLDS00057">
    <property type="entry name" value="Glutaminase/Asparaginase"/>
    <property type="match status" value="1"/>
</dbReference>
<evidence type="ECO:0000256" key="2">
    <source>
        <dbReference type="ARBA" id="ARBA00022737"/>
    </source>
</evidence>
<dbReference type="Pfam" id="PF00710">
    <property type="entry name" value="Asparaginase"/>
    <property type="match status" value="1"/>
</dbReference>
<keyword evidence="4 6" id="KW-0040">ANK repeat</keyword>
<evidence type="ECO:0000256" key="6">
    <source>
        <dbReference type="PROSITE-ProRule" id="PRU00023"/>
    </source>
</evidence>
<accession>A0A9P9F414</accession>
<proteinExistence type="inferred from homology"/>
<dbReference type="Gene3D" id="1.25.40.20">
    <property type="entry name" value="Ankyrin repeat-containing domain"/>
    <property type="match status" value="1"/>
</dbReference>
<dbReference type="EC" id="3.5.1.1" evidence="1"/>
<organism evidence="10 11">
    <name type="scientific">Dactylonectria estremocensis</name>
    <dbReference type="NCBI Taxonomy" id="1079267"/>
    <lineage>
        <taxon>Eukaryota</taxon>
        <taxon>Fungi</taxon>
        <taxon>Dikarya</taxon>
        <taxon>Ascomycota</taxon>
        <taxon>Pezizomycotina</taxon>
        <taxon>Sordariomycetes</taxon>
        <taxon>Hypocreomycetidae</taxon>
        <taxon>Hypocreales</taxon>
        <taxon>Nectriaceae</taxon>
        <taxon>Dactylonectria</taxon>
    </lineage>
</organism>
<keyword evidence="11" id="KW-1185">Reference proteome</keyword>
<dbReference type="PIRSF" id="PIRSF001220">
    <property type="entry name" value="L-ASNase_gatD"/>
    <property type="match status" value="1"/>
</dbReference>
<dbReference type="FunFam" id="3.40.50.1170:FF:000003">
    <property type="entry name" value="60 kDa lysophospholipase"/>
    <property type="match status" value="1"/>
</dbReference>
<dbReference type="Proteomes" id="UP000717696">
    <property type="component" value="Unassembled WGS sequence"/>
</dbReference>
<dbReference type="Gene3D" id="3.40.50.1170">
    <property type="entry name" value="L-asparaginase, N-terminal domain"/>
    <property type="match status" value="1"/>
</dbReference>
<evidence type="ECO:0000256" key="7">
    <source>
        <dbReference type="SAM" id="MobiDB-lite"/>
    </source>
</evidence>
<comment type="caution">
    <text evidence="10">The sequence shown here is derived from an EMBL/GenBank/DDBJ whole genome shotgun (WGS) entry which is preliminary data.</text>
</comment>
<dbReference type="InterPro" id="IPR027474">
    <property type="entry name" value="L-asparaginase_N"/>
</dbReference>
<gene>
    <name evidence="10" type="ORF">B0J13DRAFT_264367</name>
</gene>
<dbReference type="InterPro" id="IPR040919">
    <property type="entry name" value="Asparaginase_C"/>
</dbReference>
<dbReference type="InterPro" id="IPR006034">
    <property type="entry name" value="Asparaginase/glutaminase-like"/>
</dbReference>
<dbReference type="InterPro" id="IPR002110">
    <property type="entry name" value="Ankyrin_rpt"/>
</dbReference>
<dbReference type="AlphaFoldDB" id="A0A9P9F414"/>
<dbReference type="CDD" id="cd08963">
    <property type="entry name" value="L-asparaginase_I"/>
    <property type="match status" value="1"/>
</dbReference>
<dbReference type="PRINTS" id="PR00139">
    <property type="entry name" value="ASNGLNASE"/>
</dbReference>
<dbReference type="InterPro" id="IPR027473">
    <property type="entry name" value="L-asparaginase_C"/>
</dbReference>
<dbReference type="InterPro" id="IPR041725">
    <property type="entry name" value="L-asparaginase_I"/>
</dbReference>
<dbReference type="InterPro" id="IPR036152">
    <property type="entry name" value="Asp/glu_Ase-like_sf"/>
</dbReference>
<dbReference type="GO" id="GO:0009066">
    <property type="term" value="P:aspartate family amino acid metabolic process"/>
    <property type="evidence" value="ECO:0007669"/>
    <property type="project" value="UniProtKB-ARBA"/>
</dbReference>
<dbReference type="PANTHER" id="PTHR11707:SF28">
    <property type="entry name" value="60 KDA LYSOPHOSPHOLIPASE"/>
    <property type="match status" value="1"/>
</dbReference>
<dbReference type="Gene3D" id="3.40.50.40">
    <property type="match status" value="1"/>
</dbReference>
<dbReference type="SMART" id="SM00248">
    <property type="entry name" value="ANK"/>
    <property type="match status" value="3"/>
</dbReference>
<dbReference type="PROSITE" id="PS50088">
    <property type="entry name" value="ANK_REPEAT"/>
    <property type="match status" value="1"/>
</dbReference>
<evidence type="ECO:0000256" key="5">
    <source>
        <dbReference type="ARBA" id="ARBA00061199"/>
    </source>
</evidence>
<evidence type="ECO:0000256" key="3">
    <source>
        <dbReference type="ARBA" id="ARBA00022801"/>
    </source>
</evidence>
<feature type="domain" description="Asparaginase/glutaminase C-terminal" evidence="9">
    <location>
        <begin position="324"/>
        <end position="438"/>
    </location>
</feature>
<keyword evidence="3" id="KW-0378">Hydrolase</keyword>
<keyword evidence="2" id="KW-0677">Repeat</keyword>
<dbReference type="SUPFAM" id="SSF53774">
    <property type="entry name" value="Glutaminase/Asparaginase"/>
    <property type="match status" value="1"/>
</dbReference>
<feature type="domain" description="L-asparaginase N-terminal" evidence="8">
    <location>
        <begin position="87"/>
        <end position="304"/>
    </location>
</feature>
<evidence type="ECO:0000313" key="11">
    <source>
        <dbReference type="Proteomes" id="UP000717696"/>
    </source>
</evidence>
<name>A0A9P9F414_9HYPO</name>
<feature type="region of interest" description="Disordered" evidence="7">
    <location>
        <begin position="48"/>
        <end position="79"/>
    </location>
</feature>
<sequence>MSGYQSPFPQGANGNGSIYGSVQGSVNNASFNNAHSFNNSPSFNNTANFNNGSVNNDSGNRSRHGSLSSSGFGRIQTEAETKYPESRVLIIGTGGTICMQQTPDGLQPTNNFLENAMAPRPSFNDFSPKVTLPAYRNGQRTQIDSLRTPPTAYDRHVRYGILEFNPLLDSSSIEAHDWDAMATAVHENYHLFDGFVILHGTDSLAYTASALSFMMNSLGKPVILTGSQAPIFSLQSDGVDNLLGSLIIAGTFVIPEVCLFFHHRLYRGNRSTKVSATNFDAFDSPNSEPLATVNGLGITVNWPLVLRPTTIAKFNISKGLDTTHVACLRVFPGIKPEMIDSVLHLPGLRGLILETFGMGNIPGGSDGQLTKIIQASVARGIVVVNVSQCVNGFVSPVYGPGTLLGRVGVIFGLDLTAEAALTKLSYLLALPGLSAKDISDQLSRSLRGEMTEIAHQSFSHPAGSLDFAAAHLTRDETAFSALGYAIDNGELALVKELLQGEGSSMLKQSDYAGNTAVHLAAVAGNTEILLELLHRGASVHERNKANNSALFVAVKSGREPCAQLLRLAGAHLSVEERECLPGGRESPM</sequence>
<protein>
    <recommendedName>
        <fullName evidence="1">asparaginase</fullName>
        <ecNumber evidence="1">3.5.1.1</ecNumber>
    </recommendedName>
</protein>
<dbReference type="Pfam" id="PF17763">
    <property type="entry name" value="Asparaginase_C"/>
    <property type="match status" value="1"/>
</dbReference>
<dbReference type="SUPFAM" id="SSF48403">
    <property type="entry name" value="Ankyrin repeat"/>
    <property type="match status" value="1"/>
</dbReference>
<dbReference type="FunFam" id="3.40.50.40:FF:000001">
    <property type="entry name" value="L-asparaginase 1"/>
    <property type="match status" value="1"/>
</dbReference>
<evidence type="ECO:0000256" key="1">
    <source>
        <dbReference type="ARBA" id="ARBA00012920"/>
    </source>
</evidence>
<evidence type="ECO:0000259" key="9">
    <source>
        <dbReference type="Pfam" id="PF17763"/>
    </source>
</evidence>